<evidence type="ECO:0000313" key="3">
    <source>
        <dbReference type="Proteomes" id="UP000254508"/>
    </source>
</evidence>
<organism evidence="2 3">
    <name type="scientific">Erythrobacter aureus</name>
    <dbReference type="NCBI Taxonomy" id="2182384"/>
    <lineage>
        <taxon>Bacteria</taxon>
        <taxon>Pseudomonadati</taxon>
        <taxon>Pseudomonadota</taxon>
        <taxon>Alphaproteobacteria</taxon>
        <taxon>Sphingomonadales</taxon>
        <taxon>Erythrobacteraceae</taxon>
        <taxon>Erythrobacter/Porphyrobacter group</taxon>
        <taxon>Erythrobacter</taxon>
    </lineage>
</organism>
<keyword evidence="3" id="KW-1185">Reference proteome</keyword>
<keyword evidence="2" id="KW-0614">Plasmid</keyword>
<evidence type="ECO:0000313" key="2">
    <source>
        <dbReference type="EMBL" id="AXK43989.1"/>
    </source>
</evidence>
<name>A0A345YJ87_9SPHN</name>
<sequence length="281" mass="31463">MSITLTKTKDGHPATRVGNLVYAMLPSRSPDRGTHQVFECFPPRNPATLSALDLRASAEFVEDEEAFLDFLKPLKAHQSELSKLRRQSVEGMVPTPWGASQSRLRYAEGIENVTTASHGGFMLEPDQNDQVHECWRSDGGSYEEDEEWAIVALSFPDLFTSRELNFAHQTLKDSRPDEYEAVTGQKVLVSESRTLRRREFFTKNAGKLITYSAIHLKTDRTKTICSAAIGGRGDQIKLPPTSYFLVDSAEYREGYLPYGFVIDEDRHQPCNAQGDLLASAA</sequence>
<feature type="domain" description="DUF7007" evidence="1">
    <location>
        <begin position="93"/>
        <end position="205"/>
    </location>
</feature>
<protein>
    <recommendedName>
        <fullName evidence="1">DUF7007 domain-containing protein</fullName>
    </recommendedName>
</protein>
<dbReference type="EMBL" id="CP031358">
    <property type="protein sequence ID" value="AXK43989.1"/>
    <property type="molecule type" value="Genomic_DNA"/>
</dbReference>
<evidence type="ECO:0000259" key="1">
    <source>
        <dbReference type="Pfam" id="PF22653"/>
    </source>
</evidence>
<proteinExistence type="predicted"/>
<dbReference type="InterPro" id="IPR054276">
    <property type="entry name" value="DUF7007"/>
</dbReference>
<dbReference type="AlphaFoldDB" id="A0A345YJ87"/>
<dbReference type="Pfam" id="PF22653">
    <property type="entry name" value="DUF7007"/>
    <property type="match status" value="1"/>
</dbReference>
<dbReference type="KEGG" id="err:DVR09_16170"/>
<reference evidence="2 3" key="1">
    <citation type="submission" date="2018-07" db="EMBL/GenBank/DDBJ databases">
        <title>Genome sequence of Erythrobacter strain YH-07, an antagonistic bacterium isolated from Yellow Sea.</title>
        <authorList>
            <person name="Tang T."/>
            <person name="Liu Q."/>
            <person name="Sun X."/>
        </authorList>
    </citation>
    <scope>NUCLEOTIDE SEQUENCE [LARGE SCALE GENOMIC DNA]</scope>
    <source>
        <strain evidence="2 3">YH-07</strain>
        <plasmid evidence="2 3">unnamed</plasmid>
    </source>
</reference>
<dbReference type="Proteomes" id="UP000254508">
    <property type="component" value="Plasmid unnamed"/>
</dbReference>
<geneLocation type="plasmid" evidence="2 3">
    <name>unnamed</name>
</geneLocation>
<dbReference type="OrthoDB" id="5124200at2"/>
<dbReference type="RefSeq" id="WP_115418302.1">
    <property type="nucleotide sequence ID" value="NZ_CP031358.1"/>
</dbReference>
<gene>
    <name evidence="2" type="ORF">DVR09_16170</name>
</gene>
<accession>A0A345YJ87</accession>